<protein>
    <submittedName>
        <fullName evidence="1">Uncharacterized protein</fullName>
    </submittedName>
</protein>
<evidence type="ECO:0000313" key="2">
    <source>
        <dbReference type="Proteomes" id="UP000596661"/>
    </source>
</evidence>
<accession>A0A803QRD1</accession>
<name>A0A803QRD1_CANSA</name>
<organism evidence="1 2">
    <name type="scientific">Cannabis sativa</name>
    <name type="common">Hemp</name>
    <name type="synonym">Marijuana</name>
    <dbReference type="NCBI Taxonomy" id="3483"/>
    <lineage>
        <taxon>Eukaryota</taxon>
        <taxon>Viridiplantae</taxon>
        <taxon>Streptophyta</taxon>
        <taxon>Embryophyta</taxon>
        <taxon>Tracheophyta</taxon>
        <taxon>Spermatophyta</taxon>
        <taxon>Magnoliopsida</taxon>
        <taxon>eudicotyledons</taxon>
        <taxon>Gunneridae</taxon>
        <taxon>Pentapetalae</taxon>
        <taxon>rosids</taxon>
        <taxon>fabids</taxon>
        <taxon>Rosales</taxon>
        <taxon>Cannabaceae</taxon>
        <taxon>Cannabis</taxon>
    </lineage>
</organism>
<dbReference type="AlphaFoldDB" id="A0A803QRD1"/>
<dbReference type="Gramene" id="evm.model.ctgX1.25">
    <property type="protein sequence ID" value="cds.evm.model.ctgX1.25"/>
    <property type="gene ID" value="evm.TU.ctgX1.25"/>
</dbReference>
<dbReference type="EnsemblPlants" id="evm.model.ctgX1.25">
    <property type="protein sequence ID" value="cds.evm.model.ctgX1.25"/>
    <property type="gene ID" value="evm.TU.ctgX1.25"/>
</dbReference>
<sequence length="56" mass="6060">PCLDLGFGVSSVQSEFWLGSGSQMGSRSTFLFGVQSVWVESLMGFGQRFPNLDIGL</sequence>
<reference evidence="1" key="1">
    <citation type="submission" date="2021-03" db="UniProtKB">
        <authorList>
            <consortium name="EnsemblPlants"/>
        </authorList>
    </citation>
    <scope>IDENTIFICATION</scope>
</reference>
<dbReference type="Proteomes" id="UP000596661">
    <property type="component" value="Unassembled WGS sequence"/>
</dbReference>
<evidence type="ECO:0000313" key="1">
    <source>
        <dbReference type="EnsemblPlants" id="cds.evm.model.ctgX1.25"/>
    </source>
</evidence>
<keyword evidence="2" id="KW-1185">Reference proteome</keyword>
<proteinExistence type="predicted"/>